<evidence type="ECO:0000256" key="3">
    <source>
        <dbReference type="ARBA" id="ARBA00006742"/>
    </source>
</evidence>
<dbReference type="EMBL" id="QGNA01000003">
    <property type="protein sequence ID" value="PWS36267.1"/>
    <property type="molecule type" value="Genomic_DNA"/>
</dbReference>
<evidence type="ECO:0000256" key="5">
    <source>
        <dbReference type="ARBA" id="ARBA00014962"/>
    </source>
</evidence>
<dbReference type="InterPro" id="IPR003849">
    <property type="entry name" value="Preprotein_translocase_YajC"/>
</dbReference>
<dbReference type="AlphaFoldDB" id="A0A317FE34"/>
<proteinExistence type="inferred from homology"/>
<protein>
    <recommendedName>
        <fullName evidence="5">Sec translocon accessory complex subunit YajC</fullName>
    </recommendedName>
</protein>
<keyword evidence="9" id="KW-0653">Protein transport</keyword>
<dbReference type="NCBIfam" id="TIGR00739">
    <property type="entry name" value="yajC"/>
    <property type="match status" value="1"/>
</dbReference>
<comment type="function">
    <text evidence="1">The SecYEG-SecDF-YajC-YidC holo-translocon (HTL) protein secretase/insertase is a supercomplex required for protein secretion, insertion of proteins into membranes, and assembly of membrane protein complexes. While the SecYEG complex is essential for assembly of a number of proteins and complexes, the SecDF-YajC-YidC subcomplex facilitates these functions.</text>
</comment>
<evidence type="ECO:0000256" key="1">
    <source>
        <dbReference type="ARBA" id="ARBA00002061"/>
    </source>
</evidence>
<comment type="caution">
    <text evidence="14">The sequence shown here is derived from an EMBL/GenBank/DDBJ whole genome shotgun (WGS) entry which is preliminary data.</text>
</comment>
<comment type="subunit">
    <text evidence="4">Part of the SecDF-YidC-YajC translocase complex. The SecDF-YidC-YajC translocase forms a supercomplex with SecYEG, called the holo-translocon (HTL).</text>
</comment>
<accession>A0A317FE34</accession>
<evidence type="ECO:0000256" key="11">
    <source>
        <dbReference type="ARBA" id="ARBA00023010"/>
    </source>
</evidence>
<dbReference type="PANTHER" id="PTHR33909">
    <property type="entry name" value="SEC TRANSLOCON ACCESSORY COMPLEX SUBUNIT YAJC"/>
    <property type="match status" value="1"/>
</dbReference>
<keyword evidence="6" id="KW-0813">Transport</keyword>
<evidence type="ECO:0000256" key="7">
    <source>
        <dbReference type="ARBA" id="ARBA00022475"/>
    </source>
</evidence>
<comment type="similarity">
    <text evidence="3">Belongs to the YajC family.</text>
</comment>
<keyword evidence="11" id="KW-0811">Translocation</keyword>
<evidence type="ECO:0000313" key="15">
    <source>
        <dbReference type="Proteomes" id="UP000245765"/>
    </source>
</evidence>
<evidence type="ECO:0000256" key="12">
    <source>
        <dbReference type="ARBA" id="ARBA00023136"/>
    </source>
</evidence>
<evidence type="ECO:0000256" key="4">
    <source>
        <dbReference type="ARBA" id="ARBA00011718"/>
    </source>
</evidence>
<dbReference type="GO" id="GO:0005886">
    <property type="term" value="C:plasma membrane"/>
    <property type="evidence" value="ECO:0007669"/>
    <property type="project" value="UniProtKB-SubCell"/>
</dbReference>
<evidence type="ECO:0000256" key="2">
    <source>
        <dbReference type="ARBA" id="ARBA00004162"/>
    </source>
</evidence>
<keyword evidence="15" id="KW-1185">Reference proteome</keyword>
<gene>
    <name evidence="14" type="primary">yajC</name>
    <name evidence="14" type="ORF">DFH01_13885</name>
</gene>
<evidence type="ECO:0000256" key="13">
    <source>
        <dbReference type="SAM" id="Phobius"/>
    </source>
</evidence>
<dbReference type="PANTHER" id="PTHR33909:SF1">
    <property type="entry name" value="SEC TRANSLOCON ACCESSORY COMPLEX SUBUNIT YAJC"/>
    <property type="match status" value="1"/>
</dbReference>
<evidence type="ECO:0000256" key="9">
    <source>
        <dbReference type="ARBA" id="ARBA00022927"/>
    </source>
</evidence>
<evidence type="ECO:0000256" key="8">
    <source>
        <dbReference type="ARBA" id="ARBA00022692"/>
    </source>
</evidence>
<feature type="transmembrane region" description="Helical" evidence="13">
    <location>
        <begin position="12"/>
        <end position="36"/>
    </location>
</feature>
<keyword evidence="8 13" id="KW-0812">Transmembrane</keyword>
<dbReference type="PRINTS" id="PR01853">
    <property type="entry name" value="YAJCTRNLCASE"/>
</dbReference>
<dbReference type="OrthoDB" id="9811406at2"/>
<dbReference type="Proteomes" id="UP000245765">
    <property type="component" value="Unassembled WGS sequence"/>
</dbReference>
<keyword evidence="12 13" id="KW-0472">Membrane</keyword>
<reference evidence="15" key="1">
    <citation type="submission" date="2018-05" db="EMBL/GenBank/DDBJ databases">
        <authorList>
            <person name="Du Z."/>
            <person name="Wang X."/>
        </authorList>
    </citation>
    <scope>NUCLEOTIDE SEQUENCE [LARGE SCALE GENOMIC DNA]</scope>
    <source>
        <strain evidence="15">CQN31</strain>
    </source>
</reference>
<evidence type="ECO:0000313" key="14">
    <source>
        <dbReference type="EMBL" id="PWS36267.1"/>
    </source>
</evidence>
<name>A0A317FE34_9PROT</name>
<comment type="subcellular location">
    <subcellularLocation>
        <location evidence="2">Cell membrane</location>
        <topology evidence="2">Single-pass membrane protein</topology>
    </subcellularLocation>
</comment>
<dbReference type="RefSeq" id="WP_109871061.1">
    <property type="nucleotide sequence ID" value="NZ_QGNA01000003.1"/>
</dbReference>
<dbReference type="Pfam" id="PF02699">
    <property type="entry name" value="YajC"/>
    <property type="match status" value="1"/>
</dbReference>
<dbReference type="GO" id="GO:0015031">
    <property type="term" value="P:protein transport"/>
    <property type="evidence" value="ECO:0007669"/>
    <property type="project" value="UniProtKB-KW"/>
</dbReference>
<keyword evidence="7" id="KW-1003">Cell membrane</keyword>
<keyword evidence="10 13" id="KW-1133">Transmembrane helix</keyword>
<dbReference type="SMART" id="SM01323">
    <property type="entry name" value="YajC"/>
    <property type="match status" value="1"/>
</dbReference>
<sequence>MWISPAYAQDAAGGTGAVVMQLLPLILIFAVFYFLLIRPQQKKMKEHREMLQKLKRNDRVITGGGIIGTISKVRDDSDEIEVEIASGVRITVLRGTISSVVAPPSAANDAKPADAAKG</sequence>
<evidence type="ECO:0000256" key="10">
    <source>
        <dbReference type="ARBA" id="ARBA00022989"/>
    </source>
</evidence>
<evidence type="ECO:0000256" key="6">
    <source>
        <dbReference type="ARBA" id="ARBA00022448"/>
    </source>
</evidence>
<organism evidence="14 15">
    <name type="scientific">Falsiroseomonas bella</name>
    <dbReference type="NCBI Taxonomy" id="2184016"/>
    <lineage>
        <taxon>Bacteria</taxon>
        <taxon>Pseudomonadati</taxon>
        <taxon>Pseudomonadota</taxon>
        <taxon>Alphaproteobacteria</taxon>
        <taxon>Acetobacterales</taxon>
        <taxon>Roseomonadaceae</taxon>
        <taxon>Falsiroseomonas</taxon>
    </lineage>
</organism>